<protein>
    <submittedName>
        <fullName evidence="2">Helix-turn-helix transcriptional regulator</fullName>
    </submittedName>
</protein>
<proteinExistence type="predicted"/>
<dbReference type="RefSeq" id="WP_317776171.1">
    <property type="nucleotide sequence ID" value="NZ_JAWMAJ010000392.1"/>
</dbReference>
<dbReference type="CDD" id="cd00093">
    <property type="entry name" value="HTH_XRE"/>
    <property type="match status" value="1"/>
</dbReference>
<dbReference type="Proteomes" id="UP001187346">
    <property type="component" value="Unassembled WGS sequence"/>
</dbReference>
<dbReference type="InterPro" id="IPR001387">
    <property type="entry name" value="Cro/C1-type_HTH"/>
</dbReference>
<dbReference type="Pfam" id="PF13560">
    <property type="entry name" value="HTH_31"/>
    <property type="match status" value="1"/>
</dbReference>
<dbReference type="PROSITE" id="PS50943">
    <property type="entry name" value="HTH_CROC1"/>
    <property type="match status" value="1"/>
</dbReference>
<dbReference type="EMBL" id="JAWMAJ010000392">
    <property type="protein sequence ID" value="MDV7223900.1"/>
    <property type="molecule type" value="Genomic_DNA"/>
</dbReference>
<evidence type="ECO:0000313" key="3">
    <source>
        <dbReference type="Proteomes" id="UP001187346"/>
    </source>
</evidence>
<reference evidence="2 3" key="1">
    <citation type="submission" date="2023-10" db="EMBL/GenBank/DDBJ databases">
        <title>Characterization of rhizosphere-enriched actinobacteria from wheat plants lab-grown on chernevaya soil.</title>
        <authorList>
            <person name="Tikhonova E.N."/>
            <person name="Konopkin A."/>
            <person name="Kravchenko I.K."/>
        </authorList>
    </citation>
    <scope>NUCLEOTIDE SEQUENCE [LARGE SCALE GENOMIC DNA]</scope>
    <source>
        <strain evidence="2 3">RR29</strain>
    </source>
</reference>
<comment type="caution">
    <text evidence="2">The sequence shown here is derived from an EMBL/GenBank/DDBJ whole genome shotgun (WGS) entry which is preliminary data.</text>
</comment>
<gene>
    <name evidence="2" type="ORF">R5A26_49095</name>
</gene>
<sequence>MGRPQKEIVLDGSPARLFAHWLRDLRGSAGFTLDQLARRTGYGRTTVSDAMRGETHPTRPVTLAIVGACGGDVRRWGEYWAQVRRALDPDSPDGPAGVEPPPWDVPAGRANGAHAEQCPADCARTEPHGWYTESVFTRLRLDTPTPEAVERRVVVATCDGLARIPVGVSVPRRAGDTTARHELEISVVQGGRLADGGPQYESYFERFLVLPAPLKAGTRHVYELRLRIPPNQPMAPHFVHVPLTRSEHFRLRVAFDPARPPHTVWRLAGVPTAVIYQQNPGTPTLRPDEHGLVDVEFGAMKVGYGYGLSWLEAGTGG</sequence>
<dbReference type="InterPro" id="IPR010982">
    <property type="entry name" value="Lambda_DNA-bd_dom_sf"/>
</dbReference>
<dbReference type="Gene3D" id="1.10.260.40">
    <property type="entry name" value="lambda repressor-like DNA-binding domains"/>
    <property type="match status" value="1"/>
</dbReference>
<dbReference type="SUPFAM" id="SSF47413">
    <property type="entry name" value="lambda repressor-like DNA-binding domains"/>
    <property type="match status" value="1"/>
</dbReference>
<evidence type="ECO:0000313" key="2">
    <source>
        <dbReference type="EMBL" id="MDV7223900.1"/>
    </source>
</evidence>
<keyword evidence="3" id="KW-1185">Reference proteome</keyword>
<feature type="domain" description="HTH cro/C1-type" evidence="1">
    <location>
        <begin position="22"/>
        <end position="76"/>
    </location>
</feature>
<name>A0ABU4FTJ9_9ACTN</name>
<accession>A0ABU4FTJ9</accession>
<dbReference type="SMART" id="SM00530">
    <property type="entry name" value="HTH_XRE"/>
    <property type="match status" value="1"/>
</dbReference>
<organism evidence="2 3">
    <name type="scientific">Streptomyces prunicolor</name>
    <dbReference type="NCBI Taxonomy" id="67348"/>
    <lineage>
        <taxon>Bacteria</taxon>
        <taxon>Bacillati</taxon>
        <taxon>Actinomycetota</taxon>
        <taxon>Actinomycetes</taxon>
        <taxon>Kitasatosporales</taxon>
        <taxon>Streptomycetaceae</taxon>
        <taxon>Streptomyces</taxon>
    </lineage>
</organism>
<evidence type="ECO:0000259" key="1">
    <source>
        <dbReference type="PROSITE" id="PS50943"/>
    </source>
</evidence>